<feature type="transmembrane region" description="Helical" evidence="9">
    <location>
        <begin position="25"/>
        <end position="48"/>
    </location>
</feature>
<feature type="transmembrane region" description="Helical" evidence="9">
    <location>
        <begin position="289"/>
        <end position="315"/>
    </location>
</feature>
<keyword evidence="5" id="KW-0592">Phosphate transport</keyword>
<comment type="subcellular location">
    <subcellularLocation>
        <location evidence="2">Membrane</location>
        <topology evidence="2">Multi-pass membrane protein</topology>
    </subcellularLocation>
</comment>
<dbReference type="GO" id="GO:0016020">
    <property type="term" value="C:membrane"/>
    <property type="evidence" value="ECO:0007669"/>
    <property type="project" value="UniProtKB-SubCell"/>
</dbReference>
<keyword evidence="6 9" id="KW-0812">Transmembrane</keyword>
<keyword evidence="8 9" id="KW-0472">Membrane</keyword>
<dbReference type="InterPro" id="IPR001204">
    <property type="entry name" value="Phos_transporter"/>
</dbReference>
<feature type="transmembrane region" description="Helical" evidence="9">
    <location>
        <begin position="230"/>
        <end position="248"/>
    </location>
</feature>
<comment type="caution">
    <text evidence="10">The sequence shown here is derived from an EMBL/GenBank/DDBJ whole genome shotgun (WGS) entry which is preliminary data.</text>
</comment>
<reference evidence="10" key="1">
    <citation type="journal article" date="2020" name="mSystems">
        <title>Genome- and Community-Level Interaction Insights into Carbon Utilization and Element Cycling Functions of Hydrothermarchaeota in Hydrothermal Sediment.</title>
        <authorList>
            <person name="Zhou Z."/>
            <person name="Liu Y."/>
            <person name="Xu W."/>
            <person name="Pan J."/>
            <person name="Luo Z.H."/>
            <person name="Li M."/>
        </authorList>
    </citation>
    <scope>NUCLEOTIDE SEQUENCE [LARGE SCALE GENOMIC DNA]</scope>
    <source>
        <strain evidence="10">SpSt-123</strain>
    </source>
</reference>
<keyword evidence="4" id="KW-0813">Transport</keyword>
<gene>
    <name evidence="10" type="ORF">ENO04_05640</name>
</gene>
<dbReference type="EMBL" id="DSDY01000167">
    <property type="protein sequence ID" value="HDS11075.1"/>
    <property type="molecule type" value="Genomic_DNA"/>
</dbReference>
<protein>
    <submittedName>
        <fullName evidence="10">Inorganic phosphate transporter</fullName>
    </submittedName>
</protein>
<comment type="function">
    <text evidence="1">Potential transporter for phosphate.</text>
</comment>
<dbReference type="GO" id="GO:0005315">
    <property type="term" value="F:phosphate transmembrane transporter activity"/>
    <property type="evidence" value="ECO:0007669"/>
    <property type="project" value="InterPro"/>
</dbReference>
<dbReference type="PANTHER" id="PTHR11101:SF80">
    <property type="entry name" value="PHOSPHATE TRANSPORTER"/>
    <property type="match status" value="1"/>
</dbReference>
<feature type="transmembrane region" description="Helical" evidence="9">
    <location>
        <begin position="198"/>
        <end position="218"/>
    </location>
</feature>
<dbReference type="AlphaFoldDB" id="A0A7C1E4M3"/>
<evidence type="ECO:0000256" key="1">
    <source>
        <dbReference type="ARBA" id="ARBA00001981"/>
    </source>
</evidence>
<comment type="similarity">
    <text evidence="3">Belongs to the inorganic phosphate transporter (PiT) (TC 2.A.20) family.</text>
</comment>
<evidence type="ECO:0000256" key="8">
    <source>
        <dbReference type="ARBA" id="ARBA00023136"/>
    </source>
</evidence>
<accession>A0A7C1E4M3</accession>
<feature type="transmembrane region" description="Helical" evidence="9">
    <location>
        <begin position="116"/>
        <end position="139"/>
    </location>
</feature>
<proteinExistence type="inferred from homology"/>
<evidence type="ECO:0000256" key="3">
    <source>
        <dbReference type="ARBA" id="ARBA00009916"/>
    </source>
</evidence>
<feature type="transmembrane region" description="Helical" evidence="9">
    <location>
        <begin position="60"/>
        <end position="79"/>
    </location>
</feature>
<dbReference type="PANTHER" id="PTHR11101">
    <property type="entry name" value="PHOSPHATE TRANSPORTER"/>
    <property type="match status" value="1"/>
</dbReference>
<dbReference type="Pfam" id="PF01384">
    <property type="entry name" value="PHO4"/>
    <property type="match status" value="2"/>
</dbReference>
<feature type="transmembrane region" description="Helical" evidence="9">
    <location>
        <begin position="151"/>
        <end position="168"/>
    </location>
</feature>
<evidence type="ECO:0000313" key="10">
    <source>
        <dbReference type="EMBL" id="HDS11075.1"/>
    </source>
</evidence>
<evidence type="ECO:0000256" key="6">
    <source>
        <dbReference type="ARBA" id="ARBA00022692"/>
    </source>
</evidence>
<evidence type="ECO:0000256" key="5">
    <source>
        <dbReference type="ARBA" id="ARBA00022592"/>
    </source>
</evidence>
<evidence type="ECO:0000256" key="9">
    <source>
        <dbReference type="SAM" id="Phobius"/>
    </source>
</evidence>
<evidence type="ECO:0000256" key="7">
    <source>
        <dbReference type="ARBA" id="ARBA00022989"/>
    </source>
</evidence>
<keyword evidence="7 9" id="KW-1133">Transmembrane helix</keyword>
<evidence type="ECO:0000256" key="2">
    <source>
        <dbReference type="ARBA" id="ARBA00004141"/>
    </source>
</evidence>
<dbReference type="GO" id="GO:0035435">
    <property type="term" value="P:phosphate ion transmembrane transport"/>
    <property type="evidence" value="ECO:0007669"/>
    <property type="project" value="TreeGrafter"/>
</dbReference>
<name>A0A7C1E4M3_9CREN</name>
<sequence>MGANDLANSVSIAVGSGALSYRKTLILFLAGLFLGSFLQGFMVMKTLGKGVIQNVTIEKAVASSLAAFVWIIAASYLGAPISTSQSITGAIIGVGIADWILTKELLVNLSVVYKIILSWVVSPLVAIALSFVLHVLLTHRRIASRLKSRRVLLSLISFVTFMSAYSFGANDVANATGVYVTIAGSAIGTPDMETMRLLSLYASFFIFLGGYIFGGRVLRTMAYKITKLDLQSRLASGLANFLVVWIFTTIPYVLFGYGLPISTTYACAGSIIGVGIARSRSLKGVSARTVLFIMLAWVITLPVTITLSITFYLLIRSVIGV</sequence>
<evidence type="ECO:0000256" key="4">
    <source>
        <dbReference type="ARBA" id="ARBA00022448"/>
    </source>
</evidence>
<organism evidence="10">
    <name type="scientific">Fervidicoccus fontis</name>
    <dbReference type="NCBI Taxonomy" id="683846"/>
    <lineage>
        <taxon>Archaea</taxon>
        <taxon>Thermoproteota</taxon>
        <taxon>Thermoprotei</taxon>
        <taxon>Fervidicoccales</taxon>
        <taxon>Fervidicoccaceae</taxon>
        <taxon>Fervidicoccus</taxon>
    </lineage>
</organism>